<dbReference type="EMBL" id="AP024418">
    <property type="protein sequence ID" value="BCR86515.1"/>
    <property type="molecule type" value="Genomic_DNA"/>
</dbReference>
<accession>A0A7R7VKT7</accession>
<dbReference type="RefSeq" id="XP_043135037.1">
    <property type="nucleotide sequence ID" value="XM_043277127.1"/>
</dbReference>
<feature type="transmembrane region" description="Helical" evidence="1">
    <location>
        <begin position="30"/>
        <end position="50"/>
    </location>
</feature>
<dbReference type="Proteomes" id="UP000637239">
    <property type="component" value="Chromosome 3"/>
</dbReference>
<reference evidence="2" key="1">
    <citation type="submission" date="2021-01" db="EMBL/GenBank/DDBJ databases">
        <authorList>
            <consortium name="Aspergillus chevalieri M1 genome sequencing consortium"/>
            <person name="Kazuki M."/>
            <person name="Futagami T."/>
        </authorList>
    </citation>
    <scope>NUCLEOTIDE SEQUENCE</scope>
    <source>
        <strain evidence="2">M1</strain>
    </source>
</reference>
<protein>
    <submittedName>
        <fullName evidence="2">Uncharacterized protein</fullName>
    </submittedName>
</protein>
<dbReference type="GeneID" id="66980874"/>
<keyword evidence="1" id="KW-1133">Transmembrane helix</keyword>
<name>A0A7R7VKT7_ASPCH</name>
<dbReference type="KEGG" id="ache:ACHE_30502A"/>
<proteinExistence type="predicted"/>
<keyword evidence="1" id="KW-0472">Membrane</keyword>
<dbReference type="AlphaFoldDB" id="A0A7R7VKT7"/>
<sequence length="124" mass="13758">METFNSDSASLSPVMDYMDCTDWTDVAMKFSMVMAVMAVMAETVFCCPFYRCQQYRLLQCCPPLSSAFYSVLCRPVLNSQYKYIPYAQSLRLPILSGILIQEPGGIGSFGLPSHAAKYSFVSGA</sequence>
<evidence type="ECO:0000313" key="3">
    <source>
        <dbReference type="Proteomes" id="UP000637239"/>
    </source>
</evidence>
<organism evidence="2 3">
    <name type="scientific">Aspergillus chevalieri</name>
    <name type="common">Eurotium chevalieri</name>
    <dbReference type="NCBI Taxonomy" id="182096"/>
    <lineage>
        <taxon>Eukaryota</taxon>
        <taxon>Fungi</taxon>
        <taxon>Dikarya</taxon>
        <taxon>Ascomycota</taxon>
        <taxon>Pezizomycotina</taxon>
        <taxon>Eurotiomycetes</taxon>
        <taxon>Eurotiomycetidae</taxon>
        <taxon>Eurotiales</taxon>
        <taxon>Aspergillaceae</taxon>
        <taxon>Aspergillus</taxon>
        <taxon>Aspergillus subgen. Aspergillus</taxon>
    </lineage>
</organism>
<reference evidence="2" key="2">
    <citation type="submission" date="2021-02" db="EMBL/GenBank/DDBJ databases">
        <title>Aspergillus chevalieri M1 genome sequence.</title>
        <authorList>
            <person name="Kadooka C."/>
            <person name="Mori K."/>
            <person name="Futagami T."/>
        </authorList>
    </citation>
    <scope>NUCLEOTIDE SEQUENCE</scope>
    <source>
        <strain evidence="2">M1</strain>
    </source>
</reference>
<gene>
    <name evidence="2" type="ORF">ACHE_30502A</name>
</gene>
<keyword evidence="1" id="KW-0812">Transmembrane</keyword>
<evidence type="ECO:0000256" key="1">
    <source>
        <dbReference type="SAM" id="Phobius"/>
    </source>
</evidence>
<keyword evidence="3" id="KW-1185">Reference proteome</keyword>
<evidence type="ECO:0000313" key="2">
    <source>
        <dbReference type="EMBL" id="BCR86515.1"/>
    </source>
</evidence>